<dbReference type="GO" id="GO:0019843">
    <property type="term" value="F:rRNA binding"/>
    <property type="evidence" value="ECO:0007669"/>
    <property type="project" value="UniProtKB-UniRule"/>
</dbReference>
<dbReference type="PROSITE" id="PS00464">
    <property type="entry name" value="RIBOSOMAL_L22"/>
    <property type="match status" value="1"/>
</dbReference>
<comment type="function">
    <text evidence="8">The globular domain of the protein is located near the polypeptide exit tunnel on the outside of the subunit, while an extended beta-hairpin is found that lines the wall of the exit tunnel in the center of the 70S ribosome.</text>
</comment>
<sequence length="110" mass="12494">MEAKAVSRFVRMSPRKVRLVADEIRGYAVNEALDILKFTNKRAIEPLTKVILSASANASVLNDKVDSTQLFIKKIYVDEGPIMKRFRPRARGRAARIRKRLSHITVVLSD</sequence>
<dbReference type="EMBL" id="AHMY02000025">
    <property type="protein sequence ID" value="EKO16465.1"/>
    <property type="molecule type" value="Genomic_DNA"/>
</dbReference>
<gene>
    <name evidence="8 12" type="primary">rplV</name>
    <name evidence="12" type="ORF">LEP1GSC081_2908</name>
</gene>
<reference evidence="12 13" key="1">
    <citation type="submission" date="2012-10" db="EMBL/GenBank/DDBJ databases">
        <authorList>
            <person name="Harkins D.M."/>
            <person name="Durkin A.S."/>
            <person name="Brinkac L.M."/>
            <person name="Selengut J.D."/>
            <person name="Sanka R."/>
            <person name="DePew J."/>
            <person name="Purushe J."/>
            <person name="Peacock S.J."/>
            <person name="Thaipadungpanit J."/>
            <person name="Wuthiekanun V.W."/>
            <person name="Day N.P."/>
            <person name="Vinetz J.M."/>
            <person name="Sutton G.G."/>
            <person name="Nelson W.C."/>
            <person name="Fouts D.E."/>
        </authorList>
    </citation>
    <scope>NUCLEOTIDE SEQUENCE [LARGE SCALE GENOMIC DNA]</scope>
    <source>
        <strain evidence="12 13">H1</strain>
    </source>
</reference>
<dbReference type="Gene3D" id="3.90.470.10">
    <property type="entry name" value="Ribosomal protein L22/L17"/>
    <property type="match status" value="1"/>
</dbReference>
<dbReference type="GO" id="GO:0006412">
    <property type="term" value="P:translation"/>
    <property type="evidence" value="ECO:0007669"/>
    <property type="project" value="UniProtKB-UniRule"/>
</dbReference>
<evidence type="ECO:0000313" key="12">
    <source>
        <dbReference type="EMBL" id="EKO16465.1"/>
    </source>
</evidence>
<dbReference type="RefSeq" id="WP_004764915.1">
    <property type="nucleotide sequence ID" value="NZ_AHMY02000025.1"/>
</dbReference>
<dbReference type="AlphaFoldDB" id="A0A0E2B6I5"/>
<protein>
    <recommendedName>
        <fullName evidence="7 8">Large ribosomal subunit protein uL22</fullName>
    </recommendedName>
</protein>
<dbReference type="GO" id="GO:0022625">
    <property type="term" value="C:cytosolic large ribosomal subunit"/>
    <property type="evidence" value="ECO:0007669"/>
    <property type="project" value="TreeGrafter"/>
</dbReference>
<comment type="function">
    <text evidence="6">This protein binds specifically to 23S rRNA; its binding is stimulated by other ribosomal proteins, e.g. L4, L17, and L20. It is important during the early stages of 50S assembly. It makes multiple contacts with different domains of the 23S rRNA in the assembled 50S subunit and ribosome.</text>
</comment>
<evidence type="ECO:0000256" key="1">
    <source>
        <dbReference type="ARBA" id="ARBA00009451"/>
    </source>
</evidence>
<evidence type="ECO:0000256" key="2">
    <source>
        <dbReference type="ARBA" id="ARBA00022730"/>
    </source>
</evidence>
<comment type="caution">
    <text evidence="12">The sequence shown here is derived from an EMBL/GenBank/DDBJ whole genome shotgun (WGS) entry which is preliminary data.</text>
</comment>
<evidence type="ECO:0000313" key="13">
    <source>
        <dbReference type="Proteomes" id="UP000006253"/>
    </source>
</evidence>
<dbReference type="Proteomes" id="UP000006253">
    <property type="component" value="Unassembled WGS sequence"/>
</dbReference>
<keyword evidence="5 8" id="KW-0687">Ribonucleoprotein</keyword>
<dbReference type="Pfam" id="PF00237">
    <property type="entry name" value="Ribosomal_L22"/>
    <property type="match status" value="1"/>
</dbReference>
<name>A0A0E2B6I5_9LEPT</name>
<evidence type="ECO:0000256" key="11">
    <source>
        <dbReference type="RuleBase" id="RU004008"/>
    </source>
</evidence>
<dbReference type="PANTHER" id="PTHR13501:SF8">
    <property type="entry name" value="LARGE RIBOSOMAL SUBUNIT PROTEIN UL22M"/>
    <property type="match status" value="1"/>
</dbReference>
<dbReference type="InterPro" id="IPR047867">
    <property type="entry name" value="Ribosomal_uL22_bac/org-type"/>
</dbReference>
<dbReference type="InterPro" id="IPR018260">
    <property type="entry name" value="Ribosomal_uL22_CS"/>
</dbReference>
<comment type="subunit">
    <text evidence="8 10">Part of the 50S ribosomal subunit.</text>
</comment>
<evidence type="ECO:0000256" key="5">
    <source>
        <dbReference type="ARBA" id="ARBA00023274"/>
    </source>
</evidence>
<evidence type="ECO:0000256" key="7">
    <source>
        <dbReference type="ARBA" id="ARBA00035207"/>
    </source>
</evidence>
<keyword evidence="3 8" id="KW-0694">RNA-binding</keyword>
<dbReference type="NCBIfam" id="TIGR01044">
    <property type="entry name" value="rplV_bact"/>
    <property type="match status" value="1"/>
</dbReference>
<dbReference type="InterPro" id="IPR005727">
    <property type="entry name" value="Ribosomal_uL22_bac/chlpt-type"/>
</dbReference>
<dbReference type="PANTHER" id="PTHR13501">
    <property type="entry name" value="CHLOROPLAST 50S RIBOSOMAL PROTEIN L22-RELATED"/>
    <property type="match status" value="1"/>
</dbReference>
<organism evidence="12 13">
    <name type="scientific">Leptospira kirschneri str. H1</name>
    <dbReference type="NCBI Taxonomy" id="1049966"/>
    <lineage>
        <taxon>Bacteria</taxon>
        <taxon>Pseudomonadati</taxon>
        <taxon>Spirochaetota</taxon>
        <taxon>Spirochaetia</taxon>
        <taxon>Leptospirales</taxon>
        <taxon>Leptospiraceae</taxon>
        <taxon>Leptospira</taxon>
    </lineage>
</organism>
<keyword evidence="4 8" id="KW-0689">Ribosomal protein</keyword>
<evidence type="ECO:0000256" key="10">
    <source>
        <dbReference type="RuleBase" id="RU004006"/>
    </source>
</evidence>
<dbReference type="InterPro" id="IPR001063">
    <property type="entry name" value="Ribosomal_uL22"/>
</dbReference>
<comment type="function">
    <text evidence="8 11">This protein binds specifically to 23S rRNA; its binding is stimulated by other ribosomal proteins, e.g., L4, L17, and L20. It is important during the early stages of 50S assembly. It makes multiple contacts with different domains of the 23S rRNA in the assembled 50S subunit and ribosome.</text>
</comment>
<evidence type="ECO:0000256" key="4">
    <source>
        <dbReference type="ARBA" id="ARBA00022980"/>
    </source>
</evidence>
<evidence type="ECO:0000256" key="3">
    <source>
        <dbReference type="ARBA" id="ARBA00022884"/>
    </source>
</evidence>
<dbReference type="SUPFAM" id="SSF54843">
    <property type="entry name" value="Ribosomal protein L22"/>
    <property type="match status" value="1"/>
</dbReference>
<accession>A0A0E2B6I5</accession>
<dbReference type="HAMAP" id="MF_01331_B">
    <property type="entry name" value="Ribosomal_uL22_B"/>
    <property type="match status" value="1"/>
</dbReference>
<comment type="similarity">
    <text evidence="1 8 9">Belongs to the universal ribosomal protein uL22 family.</text>
</comment>
<evidence type="ECO:0000256" key="8">
    <source>
        <dbReference type="HAMAP-Rule" id="MF_01331"/>
    </source>
</evidence>
<evidence type="ECO:0000256" key="6">
    <source>
        <dbReference type="ARBA" id="ARBA00025084"/>
    </source>
</evidence>
<dbReference type="CDD" id="cd00336">
    <property type="entry name" value="Ribosomal_L22"/>
    <property type="match status" value="1"/>
</dbReference>
<dbReference type="InterPro" id="IPR036394">
    <property type="entry name" value="Ribosomal_uL22_sf"/>
</dbReference>
<dbReference type="FunFam" id="3.90.470.10:FF:000011">
    <property type="entry name" value="50S ribosomal protein L22"/>
    <property type="match status" value="1"/>
</dbReference>
<evidence type="ECO:0000256" key="9">
    <source>
        <dbReference type="RuleBase" id="RU004005"/>
    </source>
</evidence>
<proteinExistence type="inferred from homology"/>
<keyword evidence="2 8" id="KW-0699">rRNA-binding</keyword>
<dbReference type="GO" id="GO:0003735">
    <property type="term" value="F:structural constituent of ribosome"/>
    <property type="evidence" value="ECO:0007669"/>
    <property type="project" value="InterPro"/>
</dbReference>